<feature type="transmembrane region" description="Helical" evidence="6">
    <location>
        <begin position="394"/>
        <end position="414"/>
    </location>
</feature>
<feature type="transmembrane region" description="Helical" evidence="6">
    <location>
        <begin position="363"/>
        <end position="382"/>
    </location>
</feature>
<feature type="transmembrane region" description="Helical" evidence="6">
    <location>
        <begin position="256"/>
        <end position="280"/>
    </location>
</feature>
<protein>
    <submittedName>
        <fullName evidence="8">Vacuolar amino acid transporter 1-like isoform X1</fullName>
    </submittedName>
</protein>
<dbReference type="AlphaFoldDB" id="A0AAX6ECD1"/>
<dbReference type="GO" id="GO:0005774">
    <property type="term" value="C:vacuolar membrane"/>
    <property type="evidence" value="ECO:0007669"/>
    <property type="project" value="TreeGrafter"/>
</dbReference>
<sequence length="424" mass="46219">MANPIDMPSSSCSQKSTADDLEQALLPPVSHSQNTYKGVAFARTCFNATNALSGIGVLSISYALSQGGWLSLAFFFLVILICFYTGLLIQRCMDADQCIKTYPEVGQLAFGYKGKLAIAVLMYLELYLVGVSLLILEGDNMDKMFPDTRVEFGSVRVEGRQLFVVLSSLIILPTTWSRNLAVVAYFSIVGVLSSVLLLGSLLWTGIADTGFHWKGRALNVGGLPTALGLYFVCFTSHAVFPTIYASMKEKTRFPKVLLISFVLCTFNYGLVAVLGYLMYGDEVQSQVTLNLHAGKLYSKIAIYATLVTPFAKYALTITPVAMAIEDKLAFHGTAHVLLVRTLLLISTVVIALTVPFFGYVMTFIGSFLSIMVSVLLPCVCYLKIYKSSRKFGTELVGIVVILIAGVVIGIMGTYSSLREIINSL</sequence>
<keyword evidence="2 6" id="KW-0812">Transmembrane</keyword>
<feature type="transmembrane region" description="Helical" evidence="6">
    <location>
        <begin position="183"/>
        <end position="206"/>
    </location>
</feature>
<evidence type="ECO:0000313" key="8">
    <source>
        <dbReference type="EMBL" id="KAJ6801702.1"/>
    </source>
</evidence>
<name>A0AAX6ECD1_IRIPA</name>
<reference evidence="8" key="1">
    <citation type="journal article" date="2023" name="GigaByte">
        <title>Genome assembly of the bearded iris, Iris pallida Lam.</title>
        <authorList>
            <person name="Bruccoleri R.E."/>
            <person name="Oakeley E.J."/>
            <person name="Faust A.M.E."/>
            <person name="Altorfer M."/>
            <person name="Dessus-Babus S."/>
            <person name="Burckhardt D."/>
            <person name="Oertli M."/>
            <person name="Naumann U."/>
            <person name="Petersen F."/>
            <person name="Wong J."/>
        </authorList>
    </citation>
    <scope>NUCLEOTIDE SEQUENCE</scope>
    <source>
        <strain evidence="8">GSM-AAB239-AS_SAM_17_03QT</strain>
    </source>
</reference>
<organism evidence="8 9">
    <name type="scientific">Iris pallida</name>
    <name type="common">Sweet iris</name>
    <dbReference type="NCBI Taxonomy" id="29817"/>
    <lineage>
        <taxon>Eukaryota</taxon>
        <taxon>Viridiplantae</taxon>
        <taxon>Streptophyta</taxon>
        <taxon>Embryophyta</taxon>
        <taxon>Tracheophyta</taxon>
        <taxon>Spermatophyta</taxon>
        <taxon>Magnoliopsida</taxon>
        <taxon>Liliopsida</taxon>
        <taxon>Asparagales</taxon>
        <taxon>Iridaceae</taxon>
        <taxon>Iridoideae</taxon>
        <taxon>Irideae</taxon>
        <taxon>Iris</taxon>
    </lineage>
</organism>
<dbReference type="EMBL" id="JANAVB010037620">
    <property type="protein sequence ID" value="KAJ6801702.1"/>
    <property type="molecule type" value="Genomic_DNA"/>
</dbReference>
<dbReference type="GO" id="GO:0015179">
    <property type="term" value="F:L-amino acid transmembrane transporter activity"/>
    <property type="evidence" value="ECO:0007669"/>
    <property type="project" value="TreeGrafter"/>
</dbReference>
<dbReference type="Pfam" id="PF01490">
    <property type="entry name" value="Aa_trans"/>
    <property type="match status" value="1"/>
</dbReference>
<gene>
    <name evidence="8" type="ORF">M6B38_195670</name>
</gene>
<proteinExistence type="predicted"/>
<keyword evidence="3" id="KW-0029">Amino-acid transport</keyword>
<evidence type="ECO:0000256" key="4">
    <source>
        <dbReference type="ARBA" id="ARBA00022989"/>
    </source>
</evidence>
<dbReference type="InterPro" id="IPR013057">
    <property type="entry name" value="AA_transpt_TM"/>
</dbReference>
<comment type="subcellular location">
    <subcellularLocation>
        <location evidence="1">Membrane</location>
        <topology evidence="1">Multi-pass membrane protein</topology>
    </subcellularLocation>
</comment>
<feature type="transmembrane region" description="Helical" evidence="6">
    <location>
        <begin position="300"/>
        <end position="324"/>
    </location>
</feature>
<accession>A0AAX6ECD1</accession>
<keyword evidence="4 6" id="KW-1133">Transmembrane helix</keyword>
<evidence type="ECO:0000256" key="2">
    <source>
        <dbReference type="ARBA" id="ARBA00022692"/>
    </source>
</evidence>
<feature type="transmembrane region" description="Helical" evidence="6">
    <location>
        <begin position="116"/>
        <end position="136"/>
    </location>
</feature>
<evidence type="ECO:0000313" key="9">
    <source>
        <dbReference type="Proteomes" id="UP001140949"/>
    </source>
</evidence>
<dbReference type="PANTHER" id="PTHR22950:SF698">
    <property type="entry name" value="AMINO ACID TRANSPORTER TRANSMEMBRANE DOMAIN-CONTAINING PROTEIN"/>
    <property type="match status" value="1"/>
</dbReference>
<evidence type="ECO:0000256" key="1">
    <source>
        <dbReference type="ARBA" id="ARBA00004141"/>
    </source>
</evidence>
<keyword evidence="9" id="KW-1185">Reference proteome</keyword>
<feature type="transmembrane region" description="Helical" evidence="6">
    <location>
        <begin position="68"/>
        <end position="89"/>
    </location>
</feature>
<keyword evidence="5 6" id="KW-0472">Membrane</keyword>
<reference evidence="8" key="2">
    <citation type="submission" date="2023-04" db="EMBL/GenBank/DDBJ databases">
        <authorList>
            <person name="Bruccoleri R.E."/>
            <person name="Oakeley E.J."/>
            <person name="Faust A.-M."/>
            <person name="Dessus-Babus S."/>
            <person name="Altorfer M."/>
            <person name="Burckhardt D."/>
            <person name="Oertli M."/>
            <person name="Naumann U."/>
            <person name="Petersen F."/>
            <person name="Wong J."/>
        </authorList>
    </citation>
    <scope>NUCLEOTIDE SEQUENCE</scope>
    <source>
        <strain evidence="8">GSM-AAB239-AS_SAM_17_03QT</strain>
        <tissue evidence="8">Leaf</tissue>
    </source>
</reference>
<feature type="transmembrane region" description="Helical" evidence="6">
    <location>
        <begin position="336"/>
        <end position="357"/>
    </location>
</feature>
<feature type="domain" description="Amino acid transporter transmembrane" evidence="7">
    <location>
        <begin position="42"/>
        <end position="415"/>
    </location>
</feature>
<evidence type="ECO:0000256" key="5">
    <source>
        <dbReference type="ARBA" id="ARBA00023136"/>
    </source>
</evidence>
<evidence type="ECO:0000259" key="7">
    <source>
        <dbReference type="Pfam" id="PF01490"/>
    </source>
</evidence>
<feature type="transmembrane region" description="Helical" evidence="6">
    <location>
        <begin position="226"/>
        <end position="244"/>
    </location>
</feature>
<evidence type="ECO:0000256" key="6">
    <source>
        <dbReference type="SAM" id="Phobius"/>
    </source>
</evidence>
<evidence type="ECO:0000256" key="3">
    <source>
        <dbReference type="ARBA" id="ARBA00022970"/>
    </source>
</evidence>
<dbReference type="PANTHER" id="PTHR22950">
    <property type="entry name" value="AMINO ACID TRANSPORTER"/>
    <property type="match status" value="1"/>
</dbReference>
<dbReference type="Proteomes" id="UP001140949">
    <property type="component" value="Unassembled WGS sequence"/>
</dbReference>
<comment type="caution">
    <text evidence="8">The sequence shown here is derived from an EMBL/GenBank/DDBJ whole genome shotgun (WGS) entry which is preliminary data.</text>
</comment>
<keyword evidence="3" id="KW-0813">Transport</keyword>